<reference evidence="1 2" key="1">
    <citation type="submission" date="2018-03" db="EMBL/GenBank/DDBJ databases">
        <title>Pantoea intestinalis SRCM103226 isolated form the mealworm.</title>
        <authorList>
            <person name="Jeong D.-Y."/>
            <person name="Kim J.W."/>
        </authorList>
    </citation>
    <scope>NUCLEOTIDE SEQUENCE [LARGE SCALE GENOMIC DNA]</scope>
    <source>
        <strain evidence="1 2">SRCM103226</strain>
    </source>
</reference>
<gene>
    <name evidence="1" type="ORF">C7M51_01268</name>
</gene>
<evidence type="ECO:0000313" key="1">
    <source>
        <dbReference type="EMBL" id="QHM70986.1"/>
    </source>
</evidence>
<keyword evidence="2" id="KW-1185">Reference proteome</keyword>
<dbReference type="EMBL" id="CP028271">
    <property type="protein sequence ID" value="QHM70986.1"/>
    <property type="molecule type" value="Genomic_DNA"/>
</dbReference>
<sequence length="105" mass="12072">MKEFVLRIAGNTEAPCYFTIKSKGYSVGMWSKLTNANGDDCRWTVEARKGNYIFSASNMQQLLGLISMWEVRGDNWRLSEDEKDAYIAIKEKSPLYDIDGYEVIE</sequence>
<evidence type="ECO:0000313" key="2">
    <source>
        <dbReference type="Proteomes" id="UP000464053"/>
    </source>
</evidence>
<dbReference type="RefSeq" id="WP_160621011.1">
    <property type="nucleotide sequence ID" value="NZ_CP028271.1"/>
</dbReference>
<dbReference type="AlphaFoldDB" id="A0A6P1PWU1"/>
<protein>
    <submittedName>
        <fullName evidence="1">Uncharacterized protein</fullName>
    </submittedName>
</protein>
<accession>A0A6P1PWU1</accession>
<name>A0A6P1PWU1_9GAMM</name>
<dbReference type="OrthoDB" id="9155696at2"/>
<organism evidence="1 2">
    <name type="scientific">Mixta intestinalis</name>
    <dbReference type="NCBI Taxonomy" id="1615494"/>
    <lineage>
        <taxon>Bacteria</taxon>
        <taxon>Pseudomonadati</taxon>
        <taxon>Pseudomonadota</taxon>
        <taxon>Gammaproteobacteria</taxon>
        <taxon>Enterobacterales</taxon>
        <taxon>Erwiniaceae</taxon>
        <taxon>Mixta</taxon>
    </lineage>
</organism>
<dbReference type="Proteomes" id="UP000464053">
    <property type="component" value="Chromosome"/>
</dbReference>
<proteinExistence type="predicted"/>
<dbReference type="KEGG" id="mint:C7M51_01268"/>